<dbReference type="AlphaFoldDB" id="A0A409WTZ1"/>
<feature type="region of interest" description="Disordered" evidence="1">
    <location>
        <begin position="48"/>
        <end position="103"/>
    </location>
</feature>
<evidence type="ECO:0000256" key="1">
    <source>
        <dbReference type="SAM" id="MobiDB-lite"/>
    </source>
</evidence>
<accession>A0A409WTZ1</accession>
<feature type="compositionally biased region" description="Acidic residues" evidence="1">
    <location>
        <begin position="67"/>
        <end position="76"/>
    </location>
</feature>
<sequence length="103" mass="11552">MALSEDYLESGASDMHIPRGYHDMPPHFYKQFVEATMDDEREARKAREALMASASRQVPRPTTLLGTDEDEKEKEDELCSRPNGHIAVPGLTKTYGPRGITTT</sequence>
<name>A0A409WTZ1_PSICY</name>
<dbReference type="InParanoid" id="A0A409WTZ1"/>
<gene>
    <name evidence="2" type="ORF">CVT25_014639</name>
</gene>
<comment type="caution">
    <text evidence="2">The sequence shown here is derived from an EMBL/GenBank/DDBJ whole genome shotgun (WGS) entry which is preliminary data.</text>
</comment>
<protein>
    <submittedName>
        <fullName evidence="2">Uncharacterized protein</fullName>
    </submittedName>
</protein>
<dbReference type="Proteomes" id="UP000283269">
    <property type="component" value="Unassembled WGS sequence"/>
</dbReference>
<evidence type="ECO:0000313" key="3">
    <source>
        <dbReference type="Proteomes" id="UP000283269"/>
    </source>
</evidence>
<evidence type="ECO:0000313" key="2">
    <source>
        <dbReference type="EMBL" id="PPQ81988.1"/>
    </source>
</evidence>
<proteinExistence type="predicted"/>
<dbReference type="EMBL" id="NHYD01003192">
    <property type="protein sequence ID" value="PPQ81988.1"/>
    <property type="molecule type" value="Genomic_DNA"/>
</dbReference>
<reference evidence="2 3" key="1">
    <citation type="journal article" date="2018" name="Evol. Lett.">
        <title>Horizontal gene cluster transfer increased hallucinogenic mushroom diversity.</title>
        <authorList>
            <person name="Reynolds H.T."/>
            <person name="Vijayakumar V."/>
            <person name="Gluck-Thaler E."/>
            <person name="Korotkin H.B."/>
            <person name="Matheny P.B."/>
            <person name="Slot J.C."/>
        </authorList>
    </citation>
    <scope>NUCLEOTIDE SEQUENCE [LARGE SCALE GENOMIC DNA]</scope>
    <source>
        <strain evidence="2 3">2631</strain>
    </source>
</reference>
<organism evidence="2 3">
    <name type="scientific">Psilocybe cyanescens</name>
    <dbReference type="NCBI Taxonomy" id="93625"/>
    <lineage>
        <taxon>Eukaryota</taxon>
        <taxon>Fungi</taxon>
        <taxon>Dikarya</taxon>
        <taxon>Basidiomycota</taxon>
        <taxon>Agaricomycotina</taxon>
        <taxon>Agaricomycetes</taxon>
        <taxon>Agaricomycetidae</taxon>
        <taxon>Agaricales</taxon>
        <taxon>Agaricineae</taxon>
        <taxon>Strophariaceae</taxon>
        <taxon>Psilocybe</taxon>
    </lineage>
</organism>
<keyword evidence="3" id="KW-1185">Reference proteome</keyword>